<gene>
    <name evidence="1" type="ORF">TRFO_29386</name>
</gene>
<keyword evidence="2" id="KW-1185">Reference proteome</keyword>
<dbReference type="RefSeq" id="XP_068356388.1">
    <property type="nucleotide sequence ID" value="XM_068506757.1"/>
</dbReference>
<dbReference type="AlphaFoldDB" id="A0A1J4K0F3"/>
<sequence>MNEEEISQIEAIFSAFLSNNNIVRRQAENAISRMISESPTFAISLLNCSHDKNYAFQKLALIVIKNIIKSHPEFIFENFQQFDVSFQNYLRSTSDFYIQQFICHLMNIIDDYHQIKWPFSENSFKLYQESLVFLPFSLLSIVSKVNRPGSKQYVQFLLEDALQIIQLVLTNPNDFQMTSISINLLILLLKMKVIDFNSDYLGNCMKMIFNISQQTTGLDAHDFTSYWTILKRFPYNIPNFENFFLLAFNFLEMTTEFEYTRILLFFITKFSMYIKREQIPFLIHMILFVQLNDSCDNDVLPLLEKFKTIGDFDLFGYCYSLFSQIFQNPQSFVIPNKQILNKQVEIQSVSLMFLSEIIDCCKNKIPISIVKQIVLFCDTFSQNVGLHEEMLQGIFVVINIILQSFSYLDFLDVIIEIIFRLITPNSPTFLLCNCLLQLETISQRENSYLKLYLLDRLLNSDLKNVNNNNTLIYIHYLNAILGVIPEGRLFPETKYSVLREIMMTAFQSASYEVKLIGACLGIKLYFIDQSYQDIIPTSLNIILFSYRLRLDVSLVNSAFDILKNYLKLFKDECLSLMRSINYYKDFISYVGNLQYTQYSMLIEFVGYIFKYDSGNIDASDKIKFTQIIFREGFYRHNIDYINCFKKFVYLAKTSKIFPKIFRDYFIYLKWAFEEFKFDEIENLTKFIRSIFNPSHISLNKDIPDYPQIAQTFLNEYVRFITQYLSKNSQYMMAFFPSFIQAVQVLTCYDLPIIHSFLKDSLNFCIEKEKLCNNEIDATENMNLFIDLLSFFNQMVDNKIATNEEIEQILNVYQLILCKCENMETSRAEQFVSVYISMSHVSIHYGGNILQPFYDTLENNFRKLEDDDRYIRPILSTLLLMLFKFFPENVYPNLEVVNNIFANIELTVSNGQQLLDSSLFFLMRYQDSLPPNIILACIRIYIIYISHLRFAKQIFQVKDETHNQIVEVVRNYLLSYGNELFVSCFEGAPNAMQQALDILGLNK</sequence>
<organism evidence="1 2">
    <name type="scientific">Tritrichomonas foetus</name>
    <dbReference type="NCBI Taxonomy" id="1144522"/>
    <lineage>
        <taxon>Eukaryota</taxon>
        <taxon>Metamonada</taxon>
        <taxon>Parabasalia</taxon>
        <taxon>Tritrichomonadida</taxon>
        <taxon>Tritrichomonadidae</taxon>
        <taxon>Tritrichomonas</taxon>
    </lineage>
</organism>
<evidence type="ECO:0000313" key="2">
    <source>
        <dbReference type="Proteomes" id="UP000179807"/>
    </source>
</evidence>
<accession>A0A1J4K0F3</accession>
<comment type="caution">
    <text evidence="1">The sequence shown here is derived from an EMBL/GenBank/DDBJ whole genome shotgun (WGS) entry which is preliminary data.</text>
</comment>
<dbReference type="InterPro" id="IPR011989">
    <property type="entry name" value="ARM-like"/>
</dbReference>
<reference evidence="1" key="1">
    <citation type="submission" date="2016-10" db="EMBL/GenBank/DDBJ databases">
        <authorList>
            <person name="Benchimol M."/>
            <person name="Almeida L.G."/>
            <person name="Vasconcelos A.T."/>
            <person name="Perreira-Neves A."/>
            <person name="Rosa I.A."/>
            <person name="Tasca T."/>
            <person name="Bogo M.R."/>
            <person name="de Souza W."/>
        </authorList>
    </citation>
    <scope>NUCLEOTIDE SEQUENCE [LARGE SCALE GENOMIC DNA]</scope>
    <source>
        <strain evidence="1">K</strain>
    </source>
</reference>
<name>A0A1J4K0F3_9EUKA</name>
<dbReference type="Gene3D" id="1.25.10.10">
    <property type="entry name" value="Leucine-rich Repeat Variant"/>
    <property type="match status" value="1"/>
</dbReference>
<dbReference type="SUPFAM" id="SSF48371">
    <property type="entry name" value="ARM repeat"/>
    <property type="match status" value="2"/>
</dbReference>
<proteinExistence type="predicted"/>
<dbReference type="InterPro" id="IPR016024">
    <property type="entry name" value="ARM-type_fold"/>
</dbReference>
<evidence type="ECO:0000313" key="1">
    <source>
        <dbReference type="EMBL" id="OHT03252.1"/>
    </source>
</evidence>
<dbReference type="Proteomes" id="UP000179807">
    <property type="component" value="Unassembled WGS sequence"/>
</dbReference>
<dbReference type="GeneID" id="94841461"/>
<protein>
    <submittedName>
        <fullName evidence="1">Uncharacterized protein</fullName>
    </submittedName>
</protein>
<dbReference type="EMBL" id="MLAK01000834">
    <property type="protein sequence ID" value="OHT03252.1"/>
    <property type="molecule type" value="Genomic_DNA"/>
</dbReference>
<dbReference type="VEuPathDB" id="TrichDB:TRFO_29386"/>